<evidence type="ECO:0000256" key="7">
    <source>
        <dbReference type="ARBA" id="ARBA00023163"/>
    </source>
</evidence>
<keyword evidence="4" id="KW-0862">Zinc</keyword>
<organism evidence="11 12">
    <name type="scientific">Friedmanniomyces simplex</name>
    <dbReference type="NCBI Taxonomy" id="329884"/>
    <lineage>
        <taxon>Eukaryota</taxon>
        <taxon>Fungi</taxon>
        <taxon>Dikarya</taxon>
        <taxon>Ascomycota</taxon>
        <taxon>Pezizomycotina</taxon>
        <taxon>Dothideomycetes</taxon>
        <taxon>Dothideomycetidae</taxon>
        <taxon>Mycosphaerellales</taxon>
        <taxon>Teratosphaeriaceae</taxon>
        <taxon>Friedmanniomyces</taxon>
    </lineage>
</organism>
<sequence>MPFRILIVGGGIAGLTAAIALRAPGRQITILEQSRLLTEIGATISLQPNASRILEREWGMGGELKNAVGIVDHGFRIYNSDGQLVNTVPLLSKTEYGGDRVMYHRQDLHNALRLAATAADRVGPPATVRTASRVVSCDCDAGFVVLESGEQVHADLIVGADGIHSVLRDHVVHEKINTVPTGLSAYRFMVPTSTLEHDAAEFCRRIKPREPFTSMVVAHSCRLIMGPARGCDVYSVVGLVPDERMNEDPEKNQSWVSPGDLDQMLETYKDFPEWVKACFRLAKDVGLWQLRDIDPLTTWTRGRVILIGDAAHAMLPTQGQGASQTVEDAEALGAFFDDVQDTPSGALIQQKLQSVFECRYTRASLIHRYSRDAARPGTENGSKEVKMKPDEFMDFNCSYKGAKEWHRRQQARGIGTNAHSVALSAHAPSIVETFYSVTRQHTTSTPRRAHRKMTALHNEQLRLVTHKNVSCHTESLSQIGARSEDAAPGHHSGATVGGDGSTLSISQPLACEMDAAVAGLASGDPSGAQNVPNMPSWDPLMGSTTFDDYDGAQVPSFFEQIMVPGPDFIGADSTQFPPIINNLFPDQDWLGEVDIFSTDFGPIVGESMVPPHWPPSDEQSPFDSTRVDVPEASSLTRVEHARRRHAIFKQSPWLWFPESKQHAFSEHHDIRLDETNLHSAASPLEPYAETLSIPDKMSMQTRDRVFQLILRTAKSQISIPSFPSAECLELLMKIGIAKRLETDAWIHQSTFCSEQARSELLTALVAAGCVCFGVKSVSRTGLVLLEIVRRALHNAVEDDNSAIRQLQYLQASMIWLDVCAFCGFKRKMEIAEGNLQPLITALRRFGKFDRVAYGFTKPSTADSDEVLEKKWHDWVELQSYSRLVYHILEHDTLMTMTKHRNPLLSYAELSLPLPASRDMWLAPSANAWRIAYLSKPDDPHQHRLSLRSLLADGSMIHCLPPGVDSRAAINAHLYGIAAQLWEYHQQALLHRSTTSAVDASASLWLQSRHQSLHQDLQALSTTIPDTSPLARLLHEFLLVSLHVSIDGVVRFAGSCGEEEAHVAYQSMQPWSQTKRARIAVWHAAQVVRWARAVRPYQLRGCDAFITYHAVMVLWAFGMMQRDATRRTARSSPAPGAAQQAECNTQVEKPLVFLDSPKCPKAESFIHMDYGRPCLQLRASSRSTPTICDLRNPQSMMNVGIDALEGNCPNEQRQGMPQMVRSLCDLMSELGCLR</sequence>
<dbReference type="EMBL" id="NAJQ01000046">
    <property type="protein sequence ID" value="TKA81732.1"/>
    <property type="molecule type" value="Genomic_DNA"/>
</dbReference>
<evidence type="ECO:0000256" key="8">
    <source>
        <dbReference type="ARBA" id="ARBA00023242"/>
    </source>
</evidence>
<dbReference type="InterPro" id="IPR002938">
    <property type="entry name" value="FAD-bd"/>
</dbReference>
<evidence type="ECO:0000256" key="2">
    <source>
        <dbReference type="ARBA" id="ARBA00022723"/>
    </source>
</evidence>
<evidence type="ECO:0000259" key="10">
    <source>
        <dbReference type="Pfam" id="PF01494"/>
    </source>
</evidence>
<dbReference type="PANTHER" id="PTHR47660:SF8">
    <property type="entry name" value="TRANSCRIPTION FACTOR WITH C2H2 AND ZN(2)-CYS(6) DNA BINDING DOMAIN (EUROFUNG)"/>
    <property type="match status" value="1"/>
</dbReference>
<evidence type="ECO:0000313" key="12">
    <source>
        <dbReference type="Proteomes" id="UP000309340"/>
    </source>
</evidence>
<name>A0A4U0XV60_9PEZI</name>
<feature type="domain" description="FAD-binding" evidence="10">
    <location>
        <begin position="5"/>
        <end position="333"/>
    </location>
</feature>
<reference evidence="11 12" key="1">
    <citation type="submission" date="2017-03" db="EMBL/GenBank/DDBJ databases">
        <title>Genomes of endolithic fungi from Antarctica.</title>
        <authorList>
            <person name="Coleine C."/>
            <person name="Masonjones S."/>
            <person name="Stajich J.E."/>
        </authorList>
    </citation>
    <scope>NUCLEOTIDE SEQUENCE [LARGE SCALE GENOMIC DNA]</scope>
    <source>
        <strain evidence="11 12">CCFEE 5184</strain>
    </source>
</reference>
<dbReference type="Pfam" id="PF01494">
    <property type="entry name" value="FAD_binding_3"/>
    <property type="match status" value="1"/>
</dbReference>
<gene>
    <name evidence="11" type="ORF">B0A55_01117</name>
</gene>
<keyword evidence="2" id="KW-0479">Metal-binding</keyword>
<dbReference type="InterPro" id="IPR036188">
    <property type="entry name" value="FAD/NAD-bd_sf"/>
</dbReference>
<protein>
    <recommendedName>
        <fullName evidence="10">FAD-binding domain-containing protein</fullName>
    </recommendedName>
</protein>
<evidence type="ECO:0000256" key="6">
    <source>
        <dbReference type="ARBA" id="ARBA00023015"/>
    </source>
</evidence>
<dbReference type="PRINTS" id="PR00420">
    <property type="entry name" value="RNGMNOXGNASE"/>
</dbReference>
<evidence type="ECO:0000313" key="11">
    <source>
        <dbReference type="EMBL" id="TKA81732.1"/>
    </source>
</evidence>
<dbReference type="GO" id="GO:0046872">
    <property type="term" value="F:metal ion binding"/>
    <property type="evidence" value="ECO:0007669"/>
    <property type="project" value="UniProtKB-KW"/>
</dbReference>
<evidence type="ECO:0000256" key="1">
    <source>
        <dbReference type="ARBA" id="ARBA00022630"/>
    </source>
</evidence>
<dbReference type="SUPFAM" id="SSF51905">
    <property type="entry name" value="FAD/NAD(P)-binding domain"/>
    <property type="match status" value="1"/>
</dbReference>
<evidence type="ECO:0000256" key="5">
    <source>
        <dbReference type="ARBA" id="ARBA00023002"/>
    </source>
</evidence>
<keyword evidence="7" id="KW-0804">Transcription</keyword>
<dbReference type="PANTHER" id="PTHR47660">
    <property type="entry name" value="TRANSCRIPTION FACTOR WITH C2H2 AND ZN(2)-CYS(6) DNA BINDING DOMAIN (EUROFUNG)-RELATED-RELATED"/>
    <property type="match status" value="1"/>
</dbReference>
<keyword evidence="1" id="KW-0285">Flavoprotein</keyword>
<keyword evidence="12" id="KW-1185">Reference proteome</keyword>
<dbReference type="GO" id="GO:0071949">
    <property type="term" value="F:FAD binding"/>
    <property type="evidence" value="ECO:0007669"/>
    <property type="project" value="InterPro"/>
</dbReference>
<dbReference type="Proteomes" id="UP000309340">
    <property type="component" value="Unassembled WGS sequence"/>
</dbReference>
<keyword evidence="6" id="KW-0805">Transcription regulation</keyword>
<dbReference type="SUPFAM" id="SSF54373">
    <property type="entry name" value="FAD-linked reductases, C-terminal domain"/>
    <property type="match status" value="1"/>
</dbReference>
<keyword evidence="8" id="KW-0539">Nucleus</keyword>
<evidence type="ECO:0000256" key="4">
    <source>
        <dbReference type="ARBA" id="ARBA00022833"/>
    </source>
</evidence>
<dbReference type="STRING" id="329884.A0A4U0XV60"/>
<feature type="region of interest" description="Disordered" evidence="9">
    <location>
        <begin position="480"/>
        <end position="501"/>
    </location>
</feature>
<dbReference type="Gene3D" id="3.50.50.60">
    <property type="entry name" value="FAD/NAD(P)-binding domain"/>
    <property type="match status" value="1"/>
</dbReference>
<keyword evidence="3" id="KW-0274">FAD</keyword>
<dbReference type="GO" id="GO:0016491">
    <property type="term" value="F:oxidoreductase activity"/>
    <property type="evidence" value="ECO:0007669"/>
    <property type="project" value="UniProtKB-KW"/>
</dbReference>
<dbReference type="AlphaFoldDB" id="A0A4U0XV60"/>
<dbReference type="OrthoDB" id="9993796at2759"/>
<proteinExistence type="predicted"/>
<evidence type="ECO:0000256" key="9">
    <source>
        <dbReference type="SAM" id="MobiDB-lite"/>
    </source>
</evidence>
<accession>A0A4U0XV60</accession>
<comment type="caution">
    <text evidence="11">The sequence shown here is derived from an EMBL/GenBank/DDBJ whole genome shotgun (WGS) entry which is preliminary data.</text>
</comment>
<keyword evidence="5" id="KW-0560">Oxidoreductase</keyword>
<evidence type="ECO:0000256" key="3">
    <source>
        <dbReference type="ARBA" id="ARBA00022827"/>
    </source>
</evidence>